<sequence>MELSDIPMGVRSRAMQKLTEQLIDLGLQNQVLSDTQLARIVGGSPQRRYGLVNRAMKAGELLRLTRGRYLLANRFRNYPAHPFALAQAFVPGSYVSFETALAHHSWIPEAVYTTASVTPGRKSFDYTHPVFGHFTFHPLAIQAGYFLELVERVKITEQTMLVAKPFRALIDLVCLRKVEWQGMEWLTDGLRIDHEHLQTITSADIGILELVYKQKRVKTFLTSLARELGND</sequence>
<dbReference type="AlphaFoldDB" id="A0A3B0Y1I1"/>
<name>A0A3B0Y1I1_9ZZZZ</name>
<accession>A0A3B0Y1I1</accession>
<proteinExistence type="predicted"/>
<gene>
    <name evidence="1" type="ORF">MNBD_GAMMA14-938</name>
</gene>
<evidence type="ECO:0000313" key="1">
    <source>
        <dbReference type="EMBL" id="VAW74498.1"/>
    </source>
</evidence>
<protein>
    <recommendedName>
        <fullName evidence="2">Transcriptional regulator</fullName>
    </recommendedName>
</protein>
<organism evidence="1">
    <name type="scientific">hydrothermal vent metagenome</name>
    <dbReference type="NCBI Taxonomy" id="652676"/>
    <lineage>
        <taxon>unclassified sequences</taxon>
        <taxon>metagenomes</taxon>
        <taxon>ecological metagenomes</taxon>
    </lineage>
</organism>
<dbReference type="EMBL" id="UOFM01000096">
    <property type="protein sequence ID" value="VAW74498.1"/>
    <property type="molecule type" value="Genomic_DNA"/>
</dbReference>
<reference evidence="1" key="1">
    <citation type="submission" date="2018-06" db="EMBL/GenBank/DDBJ databases">
        <authorList>
            <person name="Zhirakovskaya E."/>
        </authorList>
    </citation>
    <scope>NUCLEOTIDE SEQUENCE</scope>
</reference>
<evidence type="ECO:0008006" key="2">
    <source>
        <dbReference type="Google" id="ProtNLM"/>
    </source>
</evidence>